<evidence type="ECO:0000313" key="1">
    <source>
        <dbReference type="EMBL" id="PHO11143.1"/>
    </source>
</evidence>
<name>A0ABX4LTP3_9BACT</name>
<evidence type="ECO:0000313" key="2">
    <source>
        <dbReference type="Proteomes" id="UP000221384"/>
    </source>
</evidence>
<comment type="caution">
    <text evidence="1">The sequence shown here is derived from an EMBL/GenBank/DDBJ whole genome shotgun (WGS) entry which is preliminary data.</text>
</comment>
<proteinExistence type="predicted"/>
<protein>
    <submittedName>
        <fullName evidence="1">Uncharacterized protein</fullName>
    </submittedName>
</protein>
<dbReference type="Proteomes" id="UP000221384">
    <property type="component" value="Unassembled WGS sequence"/>
</dbReference>
<gene>
    <name evidence="1" type="ORF">CPG37_01480</name>
</gene>
<sequence>MTDLGTISTIISNVKTATDIAKLVKDSSSSLKEAEVKLKMADLISALADIKIELSDMQVLQRDKDQKIFELEEQLSKKEKTTYDGKMYWIEDDKTPFCAVCYENDTKFIHLTHVRASEWGSENWYCKICKNKYYV</sequence>
<reference evidence="1 2" key="1">
    <citation type="submission" date="2017-09" db="EMBL/GenBank/DDBJ databases">
        <authorList>
            <person name="Perez-Cataluna A."/>
            <person name="Figueras M.J."/>
            <person name="Salas-Masso N."/>
        </authorList>
    </citation>
    <scope>NUCLEOTIDE SEQUENCE [LARGE SCALE GENOMIC DNA]</scope>
    <source>
        <strain evidence="1 2">F138-33</strain>
    </source>
</reference>
<dbReference type="EMBL" id="NWVW01000001">
    <property type="protein sequence ID" value="PHO11143.1"/>
    <property type="molecule type" value="Genomic_DNA"/>
</dbReference>
<keyword evidence="2" id="KW-1185">Reference proteome</keyword>
<dbReference type="RefSeq" id="WP_099333476.1">
    <property type="nucleotide sequence ID" value="NZ_CP042812.1"/>
</dbReference>
<accession>A0ABX4LTP3</accession>
<organism evidence="1 2">
    <name type="scientific">Malaciobacter canalis</name>
    <dbReference type="NCBI Taxonomy" id="1912871"/>
    <lineage>
        <taxon>Bacteria</taxon>
        <taxon>Pseudomonadati</taxon>
        <taxon>Campylobacterota</taxon>
        <taxon>Epsilonproteobacteria</taxon>
        <taxon>Campylobacterales</taxon>
        <taxon>Arcobacteraceae</taxon>
        <taxon>Malaciobacter</taxon>
    </lineage>
</organism>